<feature type="signal peptide" evidence="4">
    <location>
        <begin position="1"/>
        <end position="29"/>
    </location>
</feature>
<proteinExistence type="inferred from homology"/>
<dbReference type="Gene3D" id="2.40.480.10">
    <property type="entry name" value="Allene oxide cyclase-like"/>
    <property type="match status" value="1"/>
</dbReference>
<evidence type="ECO:0000313" key="7">
    <source>
        <dbReference type="Proteomes" id="UP000743370"/>
    </source>
</evidence>
<feature type="compositionally biased region" description="Polar residues" evidence="5">
    <location>
        <begin position="56"/>
        <end position="66"/>
    </location>
</feature>
<evidence type="ECO:0000256" key="4">
    <source>
        <dbReference type="RuleBase" id="RU363099"/>
    </source>
</evidence>
<accession>A0A8T0KYC1</accession>
<evidence type="ECO:0000256" key="1">
    <source>
        <dbReference type="ARBA" id="ARBA00010746"/>
    </source>
</evidence>
<keyword evidence="4" id="KW-0732">Signal</keyword>
<gene>
    <name evidence="6" type="ORF">HKW66_Vig0108080</name>
</gene>
<dbReference type="InterPro" id="IPR004265">
    <property type="entry name" value="Dirigent"/>
</dbReference>
<comment type="similarity">
    <text evidence="1 4">Belongs to the plant dirigent protein family.</text>
</comment>
<dbReference type="EMBL" id="JABFOF010000002">
    <property type="protein sequence ID" value="KAG2403888.1"/>
    <property type="molecule type" value="Genomic_DNA"/>
</dbReference>
<comment type="function">
    <text evidence="4">Dirigent proteins impart stereoselectivity on the phenoxy radical-coupling reaction, yielding optically active lignans from two molecules of coniferyl alcohol in the biosynthesis of lignans, flavonolignans, and alkaloids and thus plays a central role in plant secondary metabolism.</text>
</comment>
<feature type="region of interest" description="Disordered" evidence="5">
    <location>
        <begin position="56"/>
        <end position="136"/>
    </location>
</feature>
<reference evidence="6 7" key="1">
    <citation type="submission" date="2020-05" db="EMBL/GenBank/DDBJ databases">
        <title>Vigna angularis (adzuki bean) Var. LongXiaoDou No. 4 denovo assembly.</title>
        <authorList>
            <person name="Xiang H."/>
        </authorList>
    </citation>
    <scope>NUCLEOTIDE SEQUENCE [LARGE SCALE GENOMIC DNA]</scope>
    <source>
        <tissue evidence="6">Leaf</tissue>
    </source>
</reference>
<evidence type="ECO:0000256" key="5">
    <source>
        <dbReference type="SAM" id="MobiDB-lite"/>
    </source>
</evidence>
<keyword evidence="3 4" id="KW-0964">Secreted</keyword>
<sequence>MANVEHNGNTWQSTLCLLFLTTTFLIANSARILDEVEPQPQAIGNLAASGTANPSFITGPVTTSPQAGPATTLPINQKPAATTTPLVGPATTLPSGQTPAATTISPVATEDSGDEDDNADPPVPETEAPAEDIPPVAIPTPEVVPAIPNATPVTPNPVAKEASFSFFMHDILGGSHPSARVVAGIVANTDVTGLPFSKLNNNLFPITGGIPLVNPKLNGIITNNNLPNLVGLSGNLPAGFTIQKLMFGSVTVIDDQLTEGHELDSAVIGRAQGFYLASSLDGTSQTILLTILVHGGEHDQHHEGLEDSISLFGIHRTASTESEIAVISGTGKYENAKGYASLETLLKEDQHTTDGVDTILHFNVYLTE</sequence>
<dbReference type="Pfam" id="PF03018">
    <property type="entry name" value="Dirigent"/>
    <property type="match status" value="1"/>
</dbReference>
<name>A0A8T0KYC1_PHAAN</name>
<feature type="compositionally biased region" description="Polar residues" evidence="5">
    <location>
        <begin position="92"/>
        <end position="106"/>
    </location>
</feature>
<dbReference type="GO" id="GO:0009699">
    <property type="term" value="P:phenylpropanoid biosynthetic process"/>
    <property type="evidence" value="ECO:0007669"/>
    <property type="project" value="UniProtKB-ARBA"/>
</dbReference>
<evidence type="ECO:0000313" key="6">
    <source>
        <dbReference type="EMBL" id="KAG2403888.1"/>
    </source>
</evidence>
<comment type="caution">
    <text evidence="6">The sequence shown here is derived from an EMBL/GenBank/DDBJ whole genome shotgun (WGS) entry which is preliminary data.</text>
</comment>
<comment type="subunit">
    <text evidence="2 4">Homodimer.</text>
</comment>
<dbReference type="Proteomes" id="UP000743370">
    <property type="component" value="Unassembled WGS sequence"/>
</dbReference>
<evidence type="ECO:0000256" key="3">
    <source>
        <dbReference type="ARBA" id="ARBA00022525"/>
    </source>
</evidence>
<dbReference type="PANTHER" id="PTHR46215">
    <property type="entry name" value="DIRIGENT PROTEIN 24-RELATED"/>
    <property type="match status" value="1"/>
</dbReference>
<dbReference type="PANTHER" id="PTHR46215:SF15">
    <property type="entry name" value="DIRIGENT PROTEIN 24"/>
    <property type="match status" value="1"/>
</dbReference>
<keyword evidence="4" id="KW-0052">Apoplast</keyword>
<dbReference type="InterPro" id="IPR044859">
    <property type="entry name" value="Allene_oxi_cyc_Dirigent"/>
</dbReference>
<organism evidence="6 7">
    <name type="scientific">Phaseolus angularis</name>
    <name type="common">Azuki bean</name>
    <name type="synonym">Vigna angularis</name>
    <dbReference type="NCBI Taxonomy" id="3914"/>
    <lineage>
        <taxon>Eukaryota</taxon>
        <taxon>Viridiplantae</taxon>
        <taxon>Streptophyta</taxon>
        <taxon>Embryophyta</taxon>
        <taxon>Tracheophyta</taxon>
        <taxon>Spermatophyta</taxon>
        <taxon>Magnoliopsida</taxon>
        <taxon>eudicotyledons</taxon>
        <taxon>Gunneridae</taxon>
        <taxon>Pentapetalae</taxon>
        <taxon>rosids</taxon>
        <taxon>fabids</taxon>
        <taxon>Fabales</taxon>
        <taxon>Fabaceae</taxon>
        <taxon>Papilionoideae</taxon>
        <taxon>50 kb inversion clade</taxon>
        <taxon>NPAAA clade</taxon>
        <taxon>indigoferoid/millettioid clade</taxon>
        <taxon>Phaseoleae</taxon>
        <taxon>Vigna</taxon>
    </lineage>
</organism>
<dbReference type="AlphaFoldDB" id="A0A8T0KYC1"/>
<dbReference type="GO" id="GO:0048046">
    <property type="term" value="C:apoplast"/>
    <property type="evidence" value="ECO:0007669"/>
    <property type="project" value="UniProtKB-SubCell"/>
</dbReference>
<comment type="subcellular location">
    <subcellularLocation>
        <location evidence="4">Secreted</location>
        <location evidence="4">Extracellular space</location>
        <location evidence="4">Apoplast</location>
    </subcellularLocation>
</comment>
<feature type="compositionally biased region" description="Polar residues" evidence="5">
    <location>
        <begin position="73"/>
        <end position="85"/>
    </location>
</feature>
<evidence type="ECO:0000256" key="2">
    <source>
        <dbReference type="ARBA" id="ARBA00011738"/>
    </source>
</evidence>
<feature type="chain" id="PRO_5035960793" description="Dirigent protein" evidence="4">
    <location>
        <begin position="30"/>
        <end position="368"/>
    </location>
</feature>
<protein>
    <recommendedName>
        <fullName evidence="4">Dirigent protein</fullName>
    </recommendedName>
</protein>